<evidence type="ECO:0000313" key="2">
    <source>
        <dbReference type="EMBL" id="RGS43496.1"/>
    </source>
</evidence>
<organism evidence="2 3">
    <name type="scientific">Coprococcus eutactus</name>
    <dbReference type="NCBI Taxonomy" id="33043"/>
    <lineage>
        <taxon>Bacteria</taxon>
        <taxon>Bacillati</taxon>
        <taxon>Bacillota</taxon>
        <taxon>Clostridia</taxon>
        <taxon>Lachnospirales</taxon>
        <taxon>Lachnospiraceae</taxon>
        <taxon>Coprococcus</taxon>
    </lineage>
</organism>
<evidence type="ECO:0000313" key="3">
    <source>
        <dbReference type="Proteomes" id="UP000283295"/>
    </source>
</evidence>
<feature type="domain" description="Helix-turn-helix" evidence="1">
    <location>
        <begin position="33"/>
        <end position="82"/>
    </location>
</feature>
<dbReference type="EMBL" id="QRVK01000006">
    <property type="protein sequence ID" value="RGS43496.1"/>
    <property type="molecule type" value="Genomic_DNA"/>
</dbReference>
<dbReference type="OrthoDB" id="9800833at2"/>
<proteinExistence type="predicted"/>
<protein>
    <submittedName>
        <fullName evidence="2">DNA-binding protein</fullName>
    </submittedName>
</protein>
<dbReference type="GO" id="GO:0003677">
    <property type="term" value="F:DNA binding"/>
    <property type="evidence" value="ECO:0007669"/>
    <property type="project" value="UniProtKB-KW"/>
</dbReference>
<evidence type="ECO:0000259" key="1">
    <source>
        <dbReference type="Pfam" id="PF12728"/>
    </source>
</evidence>
<comment type="caution">
    <text evidence="2">The sequence shown here is derived from an EMBL/GenBank/DDBJ whole genome shotgun (WGS) entry which is preliminary data.</text>
</comment>
<dbReference type="AlphaFoldDB" id="A0A412ITV4"/>
<accession>A0A412ITV4</accession>
<dbReference type="InterPro" id="IPR041657">
    <property type="entry name" value="HTH_17"/>
</dbReference>
<name>A0A412ITV4_9FIRM</name>
<dbReference type="Pfam" id="PF12728">
    <property type="entry name" value="HTH_17"/>
    <property type="match status" value="1"/>
</dbReference>
<sequence length="97" mass="11414">MAEMNHKSIEELEKDVKKIETDCSFQGSQTRYYYTLEDMMRIFSCGRNTVYKILNTKGFPCLRVGKKYCIPIEPFRKWVNENATAYIATEEKELAVK</sequence>
<reference evidence="2 3" key="1">
    <citation type="submission" date="2018-08" db="EMBL/GenBank/DDBJ databases">
        <title>A genome reference for cultivated species of the human gut microbiota.</title>
        <authorList>
            <person name="Zou Y."/>
            <person name="Xue W."/>
            <person name="Luo G."/>
        </authorList>
    </citation>
    <scope>NUCLEOTIDE SEQUENCE [LARGE SCALE GENOMIC DNA]</scope>
    <source>
        <strain evidence="2 3">AF22-21</strain>
    </source>
</reference>
<keyword evidence="2" id="KW-0238">DNA-binding</keyword>
<gene>
    <name evidence="2" type="ORF">DWX94_04050</name>
</gene>
<dbReference type="Proteomes" id="UP000283295">
    <property type="component" value="Unassembled WGS sequence"/>
</dbReference>